<dbReference type="Pfam" id="PF02654">
    <property type="entry name" value="CobS"/>
    <property type="match status" value="1"/>
</dbReference>
<evidence type="ECO:0000256" key="6">
    <source>
        <dbReference type="ARBA" id="ARBA00015850"/>
    </source>
</evidence>
<evidence type="ECO:0000256" key="7">
    <source>
        <dbReference type="ARBA" id="ARBA00022475"/>
    </source>
</evidence>
<dbReference type="GO" id="GO:0008818">
    <property type="term" value="F:cobalamin 5'-phosphate synthase activity"/>
    <property type="evidence" value="ECO:0007669"/>
    <property type="project" value="UniProtKB-UniRule"/>
</dbReference>
<comment type="similarity">
    <text evidence="4 19">Belongs to the CobS family.</text>
</comment>
<evidence type="ECO:0000256" key="1">
    <source>
        <dbReference type="ARBA" id="ARBA00001946"/>
    </source>
</evidence>
<dbReference type="Proteomes" id="UP000193136">
    <property type="component" value="Unassembled WGS sequence"/>
</dbReference>
<keyword evidence="9 19" id="KW-0808">Transferase</keyword>
<evidence type="ECO:0000256" key="5">
    <source>
        <dbReference type="ARBA" id="ARBA00013200"/>
    </source>
</evidence>
<reference evidence="20 21" key="1">
    <citation type="submission" date="2017-03" db="EMBL/GenBank/DDBJ databases">
        <title>Genome sequence of Geothermobacter sp. EPR-M, Deep-Sea Iron Reducer.</title>
        <authorList>
            <person name="Tully B."/>
            <person name="Savalia P."/>
            <person name="Abuyen K."/>
            <person name="Baughan C."/>
            <person name="Romero E."/>
            <person name="Ronkowski C."/>
            <person name="Torres B."/>
            <person name="Tremblay J."/>
            <person name="Trujillo A."/>
            <person name="Tyler M."/>
            <person name="Perez-Rodriguez I."/>
            <person name="Amend J."/>
        </authorList>
    </citation>
    <scope>NUCLEOTIDE SEQUENCE [LARGE SCALE GENOMIC DNA]</scope>
    <source>
        <strain evidence="20 21">EPR-M</strain>
    </source>
</reference>
<dbReference type="OrthoDB" id="9794223at2"/>
<gene>
    <name evidence="19" type="primary">cobS</name>
    <name evidence="20" type="ORF">B5V00_08450</name>
</gene>
<accession>A0A1X0Y5C0</accession>
<comment type="pathway">
    <text evidence="3 19">Cofactor biosynthesis; adenosylcobalamin biosynthesis; adenosylcobalamin from cob(II)yrinate a,c-diamide: step 7/7.</text>
</comment>
<keyword evidence="10 19" id="KW-0812">Transmembrane</keyword>
<dbReference type="PANTHER" id="PTHR34148:SF1">
    <property type="entry name" value="ADENOSYLCOBINAMIDE-GDP RIBAZOLETRANSFERASE"/>
    <property type="match status" value="1"/>
</dbReference>
<evidence type="ECO:0000256" key="8">
    <source>
        <dbReference type="ARBA" id="ARBA00022573"/>
    </source>
</evidence>
<dbReference type="AlphaFoldDB" id="A0A1X0Y5C0"/>
<comment type="cofactor">
    <cofactor evidence="1 19">
        <name>Mg(2+)</name>
        <dbReference type="ChEBI" id="CHEBI:18420"/>
    </cofactor>
</comment>
<evidence type="ECO:0000256" key="12">
    <source>
        <dbReference type="ARBA" id="ARBA00022989"/>
    </source>
</evidence>
<feature type="transmembrane region" description="Helical" evidence="19">
    <location>
        <begin position="74"/>
        <end position="95"/>
    </location>
</feature>
<dbReference type="InterPro" id="IPR003805">
    <property type="entry name" value="CobS"/>
</dbReference>
<comment type="function">
    <text evidence="14 19">Joins adenosylcobinamide-GDP and alpha-ribazole to generate adenosylcobalamin (Ado-cobalamin). Also synthesizes adenosylcobalamin 5'-phosphate from adenosylcobinamide-GDP and alpha-ribazole 5'-phosphate.</text>
</comment>
<keyword evidence="13 19" id="KW-0472">Membrane</keyword>
<dbReference type="UniPathway" id="UPA00148">
    <property type="reaction ID" value="UER00238"/>
</dbReference>
<organism evidence="20 21">
    <name type="scientific">Geothermobacter hydrogeniphilus</name>
    <dbReference type="NCBI Taxonomy" id="1969733"/>
    <lineage>
        <taxon>Bacteria</taxon>
        <taxon>Pseudomonadati</taxon>
        <taxon>Thermodesulfobacteriota</taxon>
        <taxon>Desulfuromonadia</taxon>
        <taxon>Desulfuromonadales</taxon>
        <taxon>Geothermobacteraceae</taxon>
        <taxon>Geothermobacter</taxon>
    </lineage>
</organism>
<dbReference type="STRING" id="1969733.B5V00_08450"/>
<feature type="transmembrane region" description="Helical" evidence="19">
    <location>
        <begin position="235"/>
        <end position="254"/>
    </location>
</feature>
<evidence type="ECO:0000313" key="20">
    <source>
        <dbReference type="EMBL" id="ORJ60272.1"/>
    </source>
</evidence>
<dbReference type="EC" id="2.7.8.26" evidence="5 19"/>
<evidence type="ECO:0000256" key="18">
    <source>
        <dbReference type="ARBA" id="ARBA00049504"/>
    </source>
</evidence>
<evidence type="ECO:0000256" key="10">
    <source>
        <dbReference type="ARBA" id="ARBA00022692"/>
    </source>
</evidence>
<keyword evidence="11 19" id="KW-0460">Magnesium</keyword>
<protein>
    <recommendedName>
        <fullName evidence="6 19">Adenosylcobinamide-GDP ribazoletransferase</fullName>
        <ecNumber evidence="5 19">2.7.8.26</ecNumber>
    </recommendedName>
    <alternativeName>
        <fullName evidence="16 19">Cobalamin synthase</fullName>
    </alternativeName>
    <alternativeName>
        <fullName evidence="15 19">Cobalamin-5'-phosphate synthase</fullName>
    </alternativeName>
</protein>
<evidence type="ECO:0000256" key="16">
    <source>
        <dbReference type="ARBA" id="ARBA00032853"/>
    </source>
</evidence>
<comment type="subcellular location">
    <subcellularLocation>
        <location evidence="2 19">Cell membrane</location>
        <topology evidence="2 19">Multi-pass membrane protein</topology>
    </subcellularLocation>
</comment>
<evidence type="ECO:0000256" key="14">
    <source>
        <dbReference type="ARBA" id="ARBA00025228"/>
    </source>
</evidence>
<comment type="catalytic activity">
    <reaction evidence="17 19">
        <text>alpha-ribazole + adenosylcob(III)inamide-GDP = adenosylcob(III)alamin + GMP + H(+)</text>
        <dbReference type="Rhea" id="RHEA:16049"/>
        <dbReference type="ChEBI" id="CHEBI:10329"/>
        <dbReference type="ChEBI" id="CHEBI:15378"/>
        <dbReference type="ChEBI" id="CHEBI:18408"/>
        <dbReference type="ChEBI" id="CHEBI:58115"/>
        <dbReference type="ChEBI" id="CHEBI:60487"/>
        <dbReference type="EC" id="2.7.8.26"/>
    </reaction>
</comment>
<evidence type="ECO:0000256" key="3">
    <source>
        <dbReference type="ARBA" id="ARBA00004663"/>
    </source>
</evidence>
<keyword evidence="21" id="KW-1185">Reference proteome</keyword>
<feature type="transmembrane region" description="Helical" evidence="19">
    <location>
        <begin position="116"/>
        <end position="134"/>
    </location>
</feature>
<evidence type="ECO:0000256" key="17">
    <source>
        <dbReference type="ARBA" id="ARBA00048623"/>
    </source>
</evidence>
<dbReference type="PANTHER" id="PTHR34148">
    <property type="entry name" value="ADENOSYLCOBINAMIDE-GDP RIBAZOLETRANSFERASE"/>
    <property type="match status" value="1"/>
</dbReference>
<feature type="transmembrane region" description="Helical" evidence="19">
    <location>
        <begin position="146"/>
        <end position="169"/>
    </location>
</feature>
<dbReference type="NCBIfam" id="TIGR00317">
    <property type="entry name" value="cobS"/>
    <property type="match status" value="1"/>
</dbReference>
<dbReference type="EMBL" id="NAAD01000009">
    <property type="protein sequence ID" value="ORJ60272.1"/>
    <property type="molecule type" value="Genomic_DNA"/>
</dbReference>
<dbReference type="GO" id="GO:0005886">
    <property type="term" value="C:plasma membrane"/>
    <property type="evidence" value="ECO:0007669"/>
    <property type="project" value="UniProtKB-SubCell"/>
</dbReference>
<keyword evidence="7 19" id="KW-1003">Cell membrane</keyword>
<name>A0A1X0Y5C0_9BACT</name>
<evidence type="ECO:0000256" key="4">
    <source>
        <dbReference type="ARBA" id="ARBA00010561"/>
    </source>
</evidence>
<keyword evidence="12 19" id="KW-1133">Transmembrane helix</keyword>
<dbReference type="GO" id="GO:0051073">
    <property type="term" value="F:adenosylcobinamide-GDP ribazoletransferase activity"/>
    <property type="evidence" value="ECO:0007669"/>
    <property type="project" value="UniProtKB-UniRule"/>
</dbReference>
<keyword evidence="8 19" id="KW-0169">Cobalamin biosynthesis</keyword>
<evidence type="ECO:0000256" key="15">
    <source>
        <dbReference type="ARBA" id="ARBA00032605"/>
    </source>
</evidence>
<dbReference type="HAMAP" id="MF_00719">
    <property type="entry name" value="CobS"/>
    <property type="match status" value="1"/>
</dbReference>
<evidence type="ECO:0000256" key="2">
    <source>
        <dbReference type="ARBA" id="ARBA00004651"/>
    </source>
</evidence>
<evidence type="ECO:0000313" key="21">
    <source>
        <dbReference type="Proteomes" id="UP000193136"/>
    </source>
</evidence>
<evidence type="ECO:0000256" key="19">
    <source>
        <dbReference type="HAMAP-Rule" id="MF_00719"/>
    </source>
</evidence>
<sequence length="255" mass="27364">MGRGRSVKREWDDFRVAAGFLTVLPTVRELDMPPERLARSMGLFPAVGLAMGLGLVIIDWLLGALIPRPVLDGLLVLVLILVTGALHLDGIADLVDGLAGGRGDRERTLDIMKDSRVGAMAVVGVVMLLLLKYLSLYNVPLEHKKAALLLMPCAGRWIQVVLAAFCRYLRPEGTAAAFVEQVGERETLLATATLLLACFILFGLKGVLLLFLLGLAAVVLIRYFDTRLGGVTGDVLGAATEIVEVLSLILVLAVV</sequence>
<evidence type="ECO:0000256" key="11">
    <source>
        <dbReference type="ARBA" id="ARBA00022842"/>
    </source>
</evidence>
<feature type="transmembrane region" description="Helical" evidence="19">
    <location>
        <begin position="190"/>
        <end position="223"/>
    </location>
</feature>
<comment type="caution">
    <text evidence="20">The sequence shown here is derived from an EMBL/GenBank/DDBJ whole genome shotgun (WGS) entry which is preliminary data.</text>
</comment>
<evidence type="ECO:0000256" key="9">
    <source>
        <dbReference type="ARBA" id="ARBA00022679"/>
    </source>
</evidence>
<proteinExistence type="inferred from homology"/>
<evidence type="ECO:0000256" key="13">
    <source>
        <dbReference type="ARBA" id="ARBA00023136"/>
    </source>
</evidence>
<comment type="catalytic activity">
    <reaction evidence="18 19">
        <text>alpha-ribazole 5'-phosphate + adenosylcob(III)inamide-GDP = adenosylcob(III)alamin 5'-phosphate + GMP + H(+)</text>
        <dbReference type="Rhea" id="RHEA:23560"/>
        <dbReference type="ChEBI" id="CHEBI:15378"/>
        <dbReference type="ChEBI" id="CHEBI:57918"/>
        <dbReference type="ChEBI" id="CHEBI:58115"/>
        <dbReference type="ChEBI" id="CHEBI:60487"/>
        <dbReference type="ChEBI" id="CHEBI:60493"/>
        <dbReference type="EC" id="2.7.8.26"/>
    </reaction>
</comment>
<dbReference type="GO" id="GO:0009236">
    <property type="term" value="P:cobalamin biosynthetic process"/>
    <property type="evidence" value="ECO:0007669"/>
    <property type="project" value="UniProtKB-UniRule"/>
</dbReference>
<feature type="transmembrane region" description="Helical" evidence="19">
    <location>
        <begin position="42"/>
        <end position="62"/>
    </location>
</feature>